<evidence type="ECO:0000256" key="1">
    <source>
        <dbReference type="SAM" id="MobiDB-lite"/>
    </source>
</evidence>
<keyword evidence="3" id="KW-1185">Reference proteome</keyword>
<feature type="region of interest" description="Disordered" evidence="1">
    <location>
        <begin position="88"/>
        <end position="116"/>
    </location>
</feature>
<organism evidence="2 3">
    <name type="scientific">Symbiochloris irregularis</name>
    <dbReference type="NCBI Taxonomy" id="706552"/>
    <lineage>
        <taxon>Eukaryota</taxon>
        <taxon>Viridiplantae</taxon>
        <taxon>Chlorophyta</taxon>
        <taxon>core chlorophytes</taxon>
        <taxon>Trebouxiophyceae</taxon>
        <taxon>Trebouxiales</taxon>
        <taxon>Trebouxiaceae</taxon>
        <taxon>Symbiochloris</taxon>
    </lineage>
</organism>
<gene>
    <name evidence="2" type="ORF">WJX73_009079</name>
</gene>
<evidence type="ECO:0000313" key="2">
    <source>
        <dbReference type="EMBL" id="KAK9793770.1"/>
    </source>
</evidence>
<reference evidence="2 3" key="1">
    <citation type="journal article" date="2024" name="Nat. Commun.">
        <title>Phylogenomics reveals the evolutionary origins of lichenization in chlorophyte algae.</title>
        <authorList>
            <person name="Puginier C."/>
            <person name="Libourel C."/>
            <person name="Otte J."/>
            <person name="Skaloud P."/>
            <person name="Haon M."/>
            <person name="Grisel S."/>
            <person name="Petersen M."/>
            <person name="Berrin J.G."/>
            <person name="Delaux P.M."/>
            <person name="Dal Grande F."/>
            <person name="Keller J."/>
        </authorList>
    </citation>
    <scope>NUCLEOTIDE SEQUENCE [LARGE SCALE GENOMIC DNA]</scope>
    <source>
        <strain evidence="2 3">SAG 2036</strain>
    </source>
</reference>
<dbReference type="AlphaFoldDB" id="A0AAW1NTI8"/>
<proteinExistence type="predicted"/>
<evidence type="ECO:0000313" key="3">
    <source>
        <dbReference type="Proteomes" id="UP001465755"/>
    </source>
</evidence>
<dbReference type="EMBL" id="JALJOQ010000146">
    <property type="protein sequence ID" value="KAK9793770.1"/>
    <property type="molecule type" value="Genomic_DNA"/>
</dbReference>
<protein>
    <submittedName>
        <fullName evidence="2">Uncharacterized protein</fullName>
    </submittedName>
</protein>
<dbReference type="Proteomes" id="UP001465755">
    <property type="component" value="Unassembled WGS sequence"/>
</dbReference>
<accession>A0AAW1NTI8</accession>
<comment type="caution">
    <text evidence="2">The sequence shown here is derived from an EMBL/GenBank/DDBJ whole genome shotgun (WGS) entry which is preliminary data.</text>
</comment>
<name>A0AAW1NTI8_9CHLO</name>
<sequence length="173" mass="18473">MGLTMASLRHTLRVSAVLQAPATGPMPPLKGVAGEGRKLLRAAWSALTGSPMPNFRLQAAKRSPETEAVTLCVNELILAMQAEEAEGLKNTKVPPAAEPTDSSNAQEAKGSAKQATQVQEKFSTYAAARTTLLCKHVEQEGGSLADPAHNFAKNFSNMLNSLLNYDNLQRSRA</sequence>